<gene>
    <name evidence="5" type="ORF">N7532_008054</name>
</gene>
<dbReference type="Pfam" id="PF24565">
    <property type="entry name" value="Ned1_M"/>
    <property type="match status" value="1"/>
</dbReference>
<evidence type="ECO:0000256" key="1">
    <source>
        <dbReference type="ARBA" id="ARBA00005476"/>
    </source>
</evidence>
<dbReference type="InterPro" id="IPR057124">
    <property type="entry name" value="Ned1-like_M"/>
</dbReference>
<dbReference type="Proteomes" id="UP001149074">
    <property type="component" value="Unassembled WGS sequence"/>
</dbReference>
<sequence>MQYVRSISGSVSKTWNSINPATLSGAIDVIVIEQEDGTLACSPFHVRFGKFSLLRPFEKKVEFKVNGVKQDYAMKLGEGGEAFFVFETTDDIPASLQTSPLVSPASSPKVPTEDLESSLQEPEYLDLEKSSGDAVSEGAKTPPTMPFPRQSRATTDLGTITPLSRSPVDSDLSPALHAPFNSKPSLDHSVSENILSTRLPQSAPGDRTSMASAEPTSDDDAKQLNRPRSPPPVSPQEAMDRAISLSKKLSGSNIPSHVNETGDLMLDMTGYKSNEEDALRAEVLARKILAEELEGSYDIGALIGADEHGNLWIYSSEEAKEAADRRATINSMRPNTALSEDAISDPGYHSEGDRSPLDPSLTARHHRTKSDVQPGFPTPPHSPMHDSFAVETRNYAKTLRLTSDQLKALDLKPGPNTMSFSVNKATCTASMYLWNGNTPIVISDIDGTITKSDALGHVLNMIGRDWTHAGVAKLYTDIVNNGYNIMYLTSRSVGQSDTTRAYLYGVCQDGYRLPKGPVICSPDRTMAALRREIYLRKPEVFKMACLRDVLNLFSGKENPFYAGFGNRLTDALSYRTVNIPSTRIFTINSNAEVSLDLLSLNKYKSSYVTMQELLDHFFPPTSLLVQSGGEEYTDFTYWRDTPQDLDDFSTTDSEDEDDGEDEDEGDDDENGEVDIFVEEEDADEEDYDDDDELSGGEGSEYQDEDGRDLEASYISQASEAVSNPAGSIVESVEDPEGVDEPIIKEDNTPSAAQTSEAPELATSTTLPLRPKSRET</sequence>
<feature type="compositionally biased region" description="Acidic residues" evidence="3">
    <location>
        <begin position="643"/>
        <end position="707"/>
    </location>
</feature>
<dbReference type="Pfam" id="PF04571">
    <property type="entry name" value="Lipin_N"/>
    <property type="match status" value="1"/>
</dbReference>
<proteinExistence type="inferred from homology"/>
<feature type="compositionally biased region" description="Polar residues" evidence="3">
    <location>
        <begin position="748"/>
        <end position="766"/>
    </location>
</feature>
<evidence type="ECO:0000313" key="5">
    <source>
        <dbReference type="EMBL" id="KAJ5089370.1"/>
    </source>
</evidence>
<comment type="similarity">
    <text evidence="1">Belongs to the lipin family.</text>
</comment>
<evidence type="ECO:0000259" key="4">
    <source>
        <dbReference type="SMART" id="SM00775"/>
    </source>
</evidence>
<feature type="compositionally biased region" description="Polar residues" evidence="3">
    <location>
        <begin position="151"/>
        <end position="164"/>
    </location>
</feature>
<dbReference type="InterPro" id="IPR026058">
    <property type="entry name" value="LIPIN"/>
</dbReference>
<accession>A0A9W9K1H6</accession>
<dbReference type="GO" id="GO:0008195">
    <property type="term" value="F:phosphatidate phosphatase activity"/>
    <property type="evidence" value="ECO:0007669"/>
    <property type="project" value="TreeGrafter"/>
</dbReference>
<feature type="compositionally biased region" description="Polar residues" evidence="3">
    <location>
        <begin position="97"/>
        <end position="106"/>
    </location>
</feature>
<dbReference type="RefSeq" id="XP_056471352.1">
    <property type="nucleotide sequence ID" value="XM_056620546.1"/>
</dbReference>
<keyword evidence="2" id="KW-0597">Phosphoprotein</keyword>
<keyword evidence="6" id="KW-1185">Reference proteome</keyword>
<dbReference type="Pfam" id="PF08235">
    <property type="entry name" value="LNS2"/>
    <property type="match status" value="1"/>
</dbReference>
<feature type="compositionally biased region" description="Polar residues" evidence="3">
    <location>
        <begin position="191"/>
        <end position="200"/>
    </location>
</feature>
<dbReference type="GO" id="GO:0019432">
    <property type="term" value="P:triglyceride biosynthetic process"/>
    <property type="evidence" value="ECO:0007669"/>
    <property type="project" value="TreeGrafter"/>
</dbReference>
<reference evidence="5" key="2">
    <citation type="journal article" date="2023" name="IMA Fungus">
        <title>Comparative genomic study of the Penicillium genus elucidates a diverse pangenome and 15 lateral gene transfer events.</title>
        <authorList>
            <person name="Petersen C."/>
            <person name="Sorensen T."/>
            <person name="Nielsen M.R."/>
            <person name="Sondergaard T.E."/>
            <person name="Sorensen J.L."/>
            <person name="Fitzpatrick D.A."/>
            <person name="Frisvad J.C."/>
            <person name="Nielsen K.L."/>
        </authorList>
    </citation>
    <scope>NUCLEOTIDE SEQUENCE</scope>
    <source>
        <strain evidence="5">IBT 30761</strain>
    </source>
</reference>
<feature type="domain" description="LNS2/PITP" evidence="4">
    <location>
        <begin position="440"/>
        <end position="596"/>
    </location>
</feature>
<evidence type="ECO:0000256" key="2">
    <source>
        <dbReference type="ARBA" id="ARBA00022553"/>
    </source>
</evidence>
<dbReference type="SUPFAM" id="SSF56784">
    <property type="entry name" value="HAD-like"/>
    <property type="match status" value="1"/>
</dbReference>
<evidence type="ECO:0000313" key="6">
    <source>
        <dbReference type="Proteomes" id="UP001149074"/>
    </source>
</evidence>
<name>A0A9W9K1H6_9EURO</name>
<dbReference type="AlphaFoldDB" id="A0A9W9K1H6"/>
<dbReference type="InterPro" id="IPR023214">
    <property type="entry name" value="HAD_sf"/>
</dbReference>
<feature type="region of interest" description="Disordered" evidence="3">
    <location>
        <begin position="325"/>
        <end position="383"/>
    </location>
</feature>
<evidence type="ECO:0000256" key="3">
    <source>
        <dbReference type="SAM" id="MobiDB-lite"/>
    </source>
</evidence>
<feature type="region of interest" description="Disordered" evidence="3">
    <location>
        <begin position="97"/>
        <end position="240"/>
    </location>
</feature>
<feature type="compositionally biased region" description="Polar residues" evidence="3">
    <location>
        <begin position="328"/>
        <end position="338"/>
    </location>
</feature>
<dbReference type="GO" id="GO:0005634">
    <property type="term" value="C:nucleus"/>
    <property type="evidence" value="ECO:0007669"/>
    <property type="project" value="UniProtKB-ARBA"/>
</dbReference>
<dbReference type="Gene3D" id="3.40.50.1000">
    <property type="entry name" value="HAD superfamily/HAD-like"/>
    <property type="match status" value="1"/>
</dbReference>
<feature type="region of interest" description="Disordered" evidence="3">
    <location>
        <begin position="637"/>
        <end position="775"/>
    </location>
</feature>
<dbReference type="FunFam" id="3.40.50.1000:FF:000063">
    <property type="entry name" value="Nuclear elongation and deformation protein"/>
    <property type="match status" value="1"/>
</dbReference>
<feature type="compositionally biased region" description="Polar residues" evidence="3">
    <location>
        <begin position="713"/>
        <end position="725"/>
    </location>
</feature>
<dbReference type="EMBL" id="JAPQKI010000009">
    <property type="protein sequence ID" value="KAJ5089370.1"/>
    <property type="molecule type" value="Genomic_DNA"/>
</dbReference>
<dbReference type="OrthoDB" id="4567at2759"/>
<dbReference type="InterPro" id="IPR013209">
    <property type="entry name" value="LNS2"/>
</dbReference>
<dbReference type="PANTHER" id="PTHR12181:SF12">
    <property type="entry name" value="PHOSPHATIDATE PHOSPHATASE"/>
    <property type="match status" value="1"/>
</dbReference>
<dbReference type="GeneID" id="81359525"/>
<reference evidence="5" key="1">
    <citation type="submission" date="2022-11" db="EMBL/GenBank/DDBJ databases">
        <authorList>
            <person name="Petersen C."/>
        </authorList>
    </citation>
    <scope>NUCLEOTIDE SEQUENCE</scope>
    <source>
        <strain evidence="5">IBT 30761</strain>
    </source>
</reference>
<dbReference type="InterPro" id="IPR036412">
    <property type="entry name" value="HAD-like_sf"/>
</dbReference>
<dbReference type="InterPro" id="IPR031315">
    <property type="entry name" value="LNS2/PITP"/>
</dbReference>
<dbReference type="GO" id="GO:0009062">
    <property type="term" value="P:fatty acid catabolic process"/>
    <property type="evidence" value="ECO:0007669"/>
    <property type="project" value="TreeGrafter"/>
</dbReference>
<protein>
    <recommendedName>
        <fullName evidence="4">LNS2/PITP domain-containing protein</fullName>
    </recommendedName>
</protein>
<dbReference type="SMART" id="SM00775">
    <property type="entry name" value="LNS2"/>
    <property type="match status" value="1"/>
</dbReference>
<dbReference type="InterPro" id="IPR007651">
    <property type="entry name" value="Lipin_N"/>
</dbReference>
<comment type="caution">
    <text evidence="5">The sequence shown here is derived from an EMBL/GenBank/DDBJ whole genome shotgun (WGS) entry which is preliminary data.</text>
</comment>
<dbReference type="PANTHER" id="PTHR12181">
    <property type="entry name" value="LIPIN"/>
    <property type="match status" value="1"/>
</dbReference>
<organism evidence="5 6">
    <name type="scientific">Penicillium argentinense</name>
    <dbReference type="NCBI Taxonomy" id="1131581"/>
    <lineage>
        <taxon>Eukaryota</taxon>
        <taxon>Fungi</taxon>
        <taxon>Dikarya</taxon>
        <taxon>Ascomycota</taxon>
        <taxon>Pezizomycotina</taxon>
        <taxon>Eurotiomycetes</taxon>
        <taxon>Eurotiomycetidae</taxon>
        <taxon>Eurotiales</taxon>
        <taxon>Aspergillaceae</taxon>
        <taxon>Penicillium</taxon>
    </lineage>
</organism>